<evidence type="ECO:0000256" key="5">
    <source>
        <dbReference type="ARBA" id="ARBA00022691"/>
    </source>
</evidence>
<dbReference type="HOGENOM" id="CLU_049382_0_1_3"/>
<keyword evidence="5" id="KW-0949">S-adenosyl-L-methionine</keyword>
<dbReference type="PANTHER" id="PTHR43648">
    <property type="entry name" value="ELECTRON TRANSFER FLAVOPROTEIN BETA SUBUNIT LYSINE METHYLTRANSFERASE"/>
    <property type="match status" value="1"/>
</dbReference>
<dbReference type="InterPro" id="IPR029063">
    <property type="entry name" value="SAM-dependent_MTases_sf"/>
</dbReference>
<dbReference type="GO" id="GO:0008276">
    <property type="term" value="F:protein methyltransferase activity"/>
    <property type="evidence" value="ECO:0007669"/>
    <property type="project" value="InterPro"/>
</dbReference>
<evidence type="ECO:0000256" key="1">
    <source>
        <dbReference type="ARBA" id="ARBA00009741"/>
    </source>
</evidence>
<dbReference type="OrthoDB" id="9785995at2"/>
<dbReference type="Gene3D" id="3.40.50.150">
    <property type="entry name" value="Vaccinia Virus protein VP39"/>
    <property type="match status" value="1"/>
</dbReference>
<keyword evidence="4 6" id="KW-0808">Transferase</keyword>
<sequence>MSWVEISLATTAEGLDWVRTQLASKAFSGKLAVRETDERDHVSSGPWPYQIRCYLPWLEDLSSLSRENALTEAEVATIQQALTPLERTGLTSGMQTAIVTHPEQSLGDHSPVQRVGDHFVILSPEAAYTPTAAELPIRLPPSLSFGSGLHPTTILSLRLLERHVTPGMTALDLGCGSGILSVAMARLGATVLALDNDPLAVQATQTAIELNRLSDRVTVERGSLGQGCELGHWLGGDLGDTPVTPLPAETGFDLIVANLMARIQIALVQDYHQALQSNPSPNRLLITAGFTQDYGEEVNRALEQAGFSLVASERLDEWMAFVHRCGCSLTGGCEGG</sequence>
<reference evidence="6" key="1">
    <citation type="submission" date="2009-01" db="EMBL/GenBank/DDBJ databases">
        <title>Complete sequence of chromosome Cyanothece sp. PCC 7425.</title>
        <authorList>
            <consortium name="US DOE Joint Genome Institute"/>
            <person name="Lucas S."/>
            <person name="Copeland A."/>
            <person name="Lapidus A."/>
            <person name="Glavina del Rio T."/>
            <person name="Dalin E."/>
            <person name="Tice H."/>
            <person name="Bruce D."/>
            <person name="Goodwin L."/>
            <person name="Pitluck S."/>
            <person name="Sims D."/>
            <person name="Meineke L."/>
            <person name="Brettin T."/>
            <person name="Detter J.C."/>
            <person name="Han C."/>
            <person name="Larimer F."/>
            <person name="Land M."/>
            <person name="Hauser L."/>
            <person name="Kyrpides N."/>
            <person name="Ovchinnikova G."/>
            <person name="Liberton M."/>
            <person name="Stoeckel J."/>
            <person name="Banerjee A."/>
            <person name="Singh A."/>
            <person name="Page L."/>
            <person name="Sato H."/>
            <person name="Zhao L."/>
            <person name="Sherman L."/>
            <person name="Pakrasi H."/>
            <person name="Richardson P."/>
        </authorList>
    </citation>
    <scope>NUCLEOTIDE SEQUENCE</scope>
    <source>
        <strain evidence="6">PCC 7425</strain>
    </source>
</reference>
<proteinExistence type="inferred from homology"/>
<evidence type="ECO:0000256" key="3">
    <source>
        <dbReference type="ARBA" id="ARBA00022603"/>
    </source>
</evidence>
<evidence type="ECO:0000313" key="6">
    <source>
        <dbReference type="EMBL" id="ACL42741.1"/>
    </source>
</evidence>
<dbReference type="EMBL" id="CP001344">
    <property type="protein sequence ID" value="ACL42741.1"/>
    <property type="molecule type" value="Genomic_DNA"/>
</dbReference>
<dbReference type="InterPro" id="IPR004498">
    <property type="entry name" value="Ribosomal_PrmA_MeTrfase"/>
</dbReference>
<dbReference type="eggNOG" id="COG2264">
    <property type="taxonomic scope" value="Bacteria"/>
</dbReference>
<dbReference type="AlphaFoldDB" id="B8HSU4"/>
<dbReference type="KEGG" id="cyn:Cyan7425_0349"/>
<dbReference type="GO" id="GO:0032259">
    <property type="term" value="P:methylation"/>
    <property type="evidence" value="ECO:0007669"/>
    <property type="project" value="UniProtKB-KW"/>
</dbReference>
<dbReference type="STRING" id="395961.Cyan7425_0349"/>
<dbReference type="InterPro" id="IPR050078">
    <property type="entry name" value="Ribosomal_L11_MeTrfase_PrmA"/>
</dbReference>
<dbReference type="Pfam" id="PF06325">
    <property type="entry name" value="PrmA"/>
    <property type="match status" value="1"/>
</dbReference>
<organism evidence="6">
    <name type="scientific">Cyanothece sp. (strain PCC 7425 / ATCC 29141)</name>
    <dbReference type="NCBI Taxonomy" id="395961"/>
    <lineage>
        <taxon>Bacteria</taxon>
        <taxon>Bacillati</taxon>
        <taxon>Cyanobacteriota</taxon>
        <taxon>Cyanophyceae</taxon>
        <taxon>Gomontiellales</taxon>
        <taxon>Cyanothecaceae</taxon>
        <taxon>Cyanothece</taxon>
    </lineage>
</organism>
<comment type="similarity">
    <text evidence="1">Belongs to the methyltransferase superfamily. PrmA family.</text>
</comment>
<accession>B8HSU4</accession>
<evidence type="ECO:0000256" key="4">
    <source>
        <dbReference type="ARBA" id="ARBA00022679"/>
    </source>
</evidence>
<gene>
    <name evidence="6" type="ordered locus">Cyan7425_0349</name>
</gene>
<dbReference type="SUPFAM" id="SSF53335">
    <property type="entry name" value="S-adenosyl-L-methionine-dependent methyltransferases"/>
    <property type="match status" value="1"/>
</dbReference>
<dbReference type="PANTHER" id="PTHR43648:SF1">
    <property type="entry name" value="ELECTRON TRANSFER FLAVOPROTEIN BETA SUBUNIT LYSINE METHYLTRANSFERASE"/>
    <property type="match status" value="1"/>
</dbReference>
<keyword evidence="2" id="KW-0963">Cytoplasm</keyword>
<dbReference type="CDD" id="cd02440">
    <property type="entry name" value="AdoMet_MTases"/>
    <property type="match status" value="1"/>
</dbReference>
<name>B8HSU4_CYAP4</name>
<protein>
    <submittedName>
        <fullName evidence="6">Ribosomal L11 methyltransferase</fullName>
    </submittedName>
</protein>
<evidence type="ECO:0000256" key="2">
    <source>
        <dbReference type="ARBA" id="ARBA00022490"/>
    </source>
</evidence>
<dbReference type="PIRSF" id="PIRSF000401">
    <property type="entry name" value="RPL11_MTase"/>
    <property type="match status" value="1"/>
</dbReference>
<keyword evidence="3 6" id="KW-0489">Methyltransferase</keyword>